<evidence type="ECO:0000313" key="10">
    <source>
        <dbReference type="Proteomes" id="UP000188354"/>
    </source>
</evidence>
<evidence type="ECO:0000313" key="9">
    <source>
        <dbReference type="EMBL" id="OIV94205.1"/>
    </source>
</evidence>
<evidence type="ECO:0000256" key="7">
    <source>
        <dbReference type="ARBA" id="ARBA00023242"/>
    </source>
</evidence>
<evidence type="ECO:0000256" key="3">
    <source>
        <dbReference type="ARBA" id="ARBA00022723"/>
    </source>
</evidence>
<dbReference type="GO" id="GO:0008270">
    <property type="term" value="F:zinc ion binding"/>
    <property type="evidence" value="ECO:0007669"/>
    <property type="project" value="UniProtKB-KW"/>
</dbReference>
<feature type="domain" description="Zinc finger ZPR1-type" evidence="8">
    <location>
        <begin position="306"/>
        <end position="466"/>
    </location>
</feature>
<dbReference type="InterPro" id="IPR042451">
    <property type="entry name" value="ZPR1_A/B_dom"/>
</dbReference>
<dbReference type="NCBIfam" id="TIGR00310">
    <property type="entry name" value="ZPR1_znf"/>
    <property type="match status" value="2"/>
</dbReference>
<keyword evidence="10" id="KW-1185">Reference proteome</keyword>
<keyword evidence="7" id="KW-0539">Nucleus</keyword>
<feature type="domain" description="Zinc finger ZPR1-type" evidence="8">
    <location>
        <begin position="35"/>
        <end position="203"/>
    </location>
</feature>
<dbReference type="InterPro" id="IPR042452">
    <property type="entry name" value="ZPR1_Znf1/2"/>
</dbReference>
<dbReference type="FunFam" id="2.60.120.1040:FF:000002">
    <property type="entry name" value="zinc finger protein ZPR1"/>
    <property type="match status" value="1"/>
</dbReference>
<dbReference type="InterPro" id="IPR040141">
    <property type="entry name" value="ZPR1"/>
</dbReference>
<dbReference type="EMBL" id="CM007377">
    <property type="protein sequence ID" value="OIV94205.1"/>
    <property type="molecule type" value="Genomic_DNA"/>
</dbReference>
<dbReference type="Proteomes" id="UP000188354">
    <property type="component" value="Chromosome LG17"/>
</dbReference>
<evidence type="ECO:0000256" key="4">
    <source>
        <dbReference type="ARBA" id="ARBA00022737"/>
    </source>
</evidence>
<dbReference type="FunFam" id="2.20.25.420:FF:000001">
    <property type="entry name" value="Zinc finger protein ZPR1"/>
    <property type="match status" value="1"/>
</dbReference>
<dbReference type="PANTHER" id="PTHR10876">
    <property type="entry name" value="ZINC FINGER PROTEIN ZPR1"/>
    <property type="match status" value="1"/>
</dbReference>
<dbReference type="OMA" id="FREVVIM"/>
<gene>
    <name evidence="9" type="ORF">TanjilG_28144</name>
</gene>
<dbReference type="Pfam" id="PF03367">
    <property type="entry name" value="Zn_ribbon_ZPR1"/>
    <property type="match status" value="2"/>
</dbReference>
<dbReference type="AlphaFoldDB" id="A0A1J7G199"/>
<keyword evidence="4" id="KW-0677">Repeat</keyword>
<keyword evidence="3" id="KW-0479">Metal-binding</keyword>
<dbReference type="Gene3D" id="2.60.120.1040">
    <property type="entry name" value="ZPR1, A/B domain"/>
    <property type="match status" value="2"/>
</dbReference>
<keyword evidence="5" id="KW-0863">Zinc-finger</keyword>
<comment type="subcellular location">
    <subcellularLocation>
        <location evidence="1">Nucleus</location>
    </subcellularLocation>
</comment>
<dbReference type="InterPro" id="IPR004457">
    <property type="entry name" value="Znf_ZPR1"/>
</dbReference>
<evidence type="ECO:0000256" key="2">
    <source>
        <dbReference type="ARBA" id="ARBA00008354"/>
    </source>
</evidence>
<dbReference type="FunFam" id="2.60.120.1040:FF:000001">
    <property type="entry name" value="Zinc finger protein ZPR1"/>
    <property type="match status" value="1"/>
</dbReference>
<dbReference type="Gene3D" id="2.20.25.420">
    <property type="entry name" value="ZPR1, zinc finger domain"/>
    <property type="match status" value="2"/>
</dbReference>
<dbReference type="FunFam" id="2.20.25.420:FF:000002">
    <property type="entry name" value="Zinc finger protein ZPR1"/>
    <property type="match status" value="1"/>
</dbReference>
<sequence>MECINKNVEQIVDVGSVVEAVSTDVGDAPLYTVESLCMRCGENGITRFLFTSIPNFRKILLSAFECIHCSERNNEVQFAGEIQPRGCNYSLKVPSGDPKMLNRQVVKSESATIKIPELDFEIPPEAQRGSLSTVEGILMRAADELQALQEERKVQFVTVLYYLSPETAEAIDQFLVKLRACATGESPFTFFLDDPAGNSFIENPFTPSSDPSLTIKFYERTPEQQALLGYLVDSTQIAHDGALAGGEAGVSGQVRREPHGSIGAAAGHRAIAQSNSAEIADALFWYTAPEECDTAACSGQVMTFPSTCGACATKCETRMFVTNIPYFQEVIVMASTCDACGYRNSELKPGGRIPEKGKRITLQVKNVNDLSRDVIKSDTASVEVPELDLELTSGTLGGVVTTVEGLITKISESLERVHGFTFGDSLEENRKIKWLDFRARLTKLLSLEEPWTLILDDALANSFVAPATDDLKDDKQLMFEEYERSWEQNEELGLNDIDTSSADAAYESANTTKIE</sequence>
<organism evidence="9 10">
    <name type="scientific">Lupinus angustifolius</name>
    <name type="common">Narrow-leaved blue lupine</name>
    <dbReference type="NCBI Taxonomy" id="3871"/>
    <lineage>
        <taxon>Eukaryota</taxon>
        <taxon>Viridiplantae</taxon>
        <taxon>Streptophyta</taxon>
        <taxon>Embryophyta</taxon>
        <taxon>Tracheophyta</taxon>
        <taxon>Spermatophyta</taxon>
        <taxon>Magnoliopsida</taxon>
        <taxon>eudicotyledons</taxon>
        <taxon>Gunneridae</taxon>
        <taxon>Pentapetalae</taxon>
        <taxon>rosids</taxon>
        <taxon>fabids</taxon>
        <taxon>Fabales</taxon>
        <taxon>Fabaceae</taxon>
        <taxon>Papilionoideae</taxon>
        <taxon>50 kb inversion clade</taxon>
        <taxon>genistoids sensu lato</taxon>
        <taxon>core genistoids</taxon>
        <taxon>Genisteae</taxon>
        <taxon>Lupinus</taxon>
    </lineage>
</organism>
<accession>A0A1J7G199</accession>
<name>A0A1J7G199_LUPAN</name>
<comment type="similarity">
    <text evidence="2">Belongs to the ZPR1 family.</text>
</comment>
<dbReference type="GO" id="GO:0005634">
    <property type="term" value="C:nucleus"/>
    <property type="evidence" value="ECO:0007669"/>
    <property type="project" value="UniProtKB-SubCell"/>
</dbReference>
<evidence type="ECO:0000256" key="1">
    <source>
        <dbReference type="ARBA" id="ARBA00004123"/>
    </source>
</evidence>
<protein>
    <recommendedName>
        <fullName evidence="8">Zinc finger ZPR1-type domain-containing protein</fullName>
    </recommendedName>
</protein>
<reference evidence="9 10" key="1">
    <citation type="journal article" date="2017" name="Plant Biotechnol. J.">
        <title>A comprehensive draft genome sequence for lupin (Lupinus angustifolius), an emerging health food: insights into plant-microbe interactions and legume evolution.</title>
        <authorList>
            <person name="Hane J.K."/>
            <person name="Ming Y."/>
            <person name="Kamphuis L.G."/>
            <person name="Nelson M.N."/>
            <person name="Garg G."/>
            <person name="Atkins C.A."/>
            <person name="Bayer P.E."/>
            <person name="Bravo A."/>
            <person name="Bringans S."/>
            <person name="Cannon S."/>
            <person name="Edwards D."/>
            <person name="Foley R."/>
            <person name="Gao L.L."/>
            <person name="Harrison M.J."/>
            <person name="Huang W."/>
            <person name="Hurgobin B."/>
            <person name="Li S."/>
            <person name="Liu C.W."/>
            <person name="McGrath A."/>
            <person name="Morahan G."/>
            <person name="Murray J."/>
            <person name="Weller J."/>
            <person name="Jian J."/>
            <person name="Singh K.B."/>
        </authorList>
    </citation>
    <scope>NUCLEOTIDE SEQUENCE [LARGE SCALE GENOMIC DNA]</scope>
    <source>
        <strain evidence="10">cv. Tanjil</strain>
        <tissue evidence="9">Whole plant</tissue>
    </source>
</reference>
<dbReference type="Pfam" id="PF22794">
    <property type="entry name" value="jr-ZPR1"/>
    <property type="match status" value="2"/>
</dbReference>
<dbReference type="STRING" id="3871.A0A1J7G199"/>
<keyword evidence="6" id="KW-0862">Zinc</keyword>
<dbReference type="Gramene" id="OIV94205">
    <property type="protein sequence ID" value="OIV94205"/>
    <property type="gene ID" value="TanjilG_28144"/>
</dbReference>
<dbReference type="InterPro" id="IPR056180">
    <property type="entry name" value="ZPR1_jr_dom"/>
</dbReference>
<dbReference type="SMART" id="SM00709">
    <property type="entry name" value="Zpr1"/>
    <property type="match status" value="2"/>
</dbReference>
<evidence type="ECO:0000259" key="8">
    <source>
        <dbReference type="SMART" id="SM00709"/>
    </source>
</evidence>
<evidence type="ECO:0000256" key="6">
    <source>
        <dbReference type="ARBA" id="ARBA00022833"/>
    </source>
</evidence>
<evidence type="ECO:0000256" key="5">
    <source>
        <dbReference type="ARBA" id="ARBA00022771"/>
    </source>
</evidence>
<proteinExistence type="inferred from homology"/>
<dbReference type="PANTHER" id="PTHR10876:SF0">
    <property type="entry name" value="ZINC FINGER PROTEIN ZPR1"/>
    <property type="match status" value="1"/>
</dbReference>